<comment type="caution">
    <text evidence="3">The sequence shown here is derived from an EMBL/GenBank/DDBJ whole genome shotgun (WGS) entry which is preliminary data.</text>
</comment>
<evidence type="ECO:0000256" key="2">
    <source>
        <dbReference type="SAM" id="SignalP"/>
    </source>
</evidence>
<feature type="region of interest" description="Disordered" evidence="1">
    <location>
        <begin position="49"/>
        <end position="76"/>
    </location>
</feature>
<organism evidence="3 4">
    <name type="scientific">Stenotrophomonas ginsengisoli</name>
    <dbReference type="NCBI Taxonomy" id="336566"/>
    <lineage>
        <taxon>Bacteria</taxon>
        <taxon>Pseudomonadati</taxon>
        <taxon>Pseudomonadota</taxon>
        <taxon>Gammaproteobacteria</taxon>
        <taxon>Lysobacterales</taxon>
        <taxon>Lysobacteraceae</taxon>
        <taxon>Stenotrophomonas</taxon>
    </lineage>
</organism>
<feature type="compositionally biased region" description="Acidic residues" evidence="1">
    <location>
        <begin position="62"/>
        <end position="76"/>
    </location>
</feature>
<feature type="chain" id="PRO_5006395548" description="Lipoprotein" evidence="2">
    <location>
        <begin position="31"/>
        <end position="205"/>
    </location>
</feature>
<gene>
    <name evidence="3" type="ORF">ABB30_09000</name>
</gene>
<reference evidence="3 4" key="1">
    <citation type="submission" date="2015-05" db="EMBL/GenBank/DDBJ databases">
        <title>Genome sequencing and analysis of members of genus Stenotrophomonas.</title>
        <authorList>
            <person name="Patil P.P."/>
            <person name="Midha S."/>
            <person name="Patil P.B."/>
        </authorList>
    </citation>
    <scope>NUCLEOTIDE SEQUENCE [LARGE SCALE GENOMIC DNA]</scope>
    <source>
        <strain evidence="3 4">DSM 24757</strain>
    </source>
</reference>
<name>A0A0R0DDU1_9GAMM</name>
<evidence type="ECO:0000313" key="3">
    <source>
        <dbReference type="EMBL" id="KRG76834.1"/>
    </source>
</evidence>
<evidence type="ECO:0000313" key="4">
    <source>
        <dbReference type="Proteomes" id="UP000050956"/>
    </source>
</evidence>
<accession>A0A0R0DDU1</accession>
<dbReference type="PATRIC" id="fig|336566.3.peg.1213"/>
<keyword evidence="4" id="KW-1185">Reference proteome</keyword>
<dbReference type="Proteomes" id="UP000050956">
    <property type="component" value="Unassembled WGS sequence"/>
</dbReference>
<dbReference type="RefSeq" id="WP_057637962.1">
    <property type="nucleotide sequence ID" value="NZ_LDJM01000021.1"/>
</dbReference>
<sequence>MPIAALRHTLAPLTAVLLLAACTASSDSNAAPANLAVASNAAIAAQPRPTNYGHDDLAADHDLDDVDGVDDDDDLDELDPAAHIRRQMAQQPARRGSGGPVQACTLSGRVTIAGHSEDIRDCMQSNGTYSVAEFQKACEGLANGLNQTGNAPARIEYGNRCPSPAQGSCRNFMNSGMDAYYYQRTELASLPGSCTNAGGRWQAGG</sequence>
<dbReference type="OrthoDB" id="8815789at2"/>
<dbReference type="PROSITE" id="PS51257">
    <property type="entry name" value="PROKAR_LIPOPROTEIN"/>
    <property type="match status" value="1"/>
</dbReference>
<feature type="signal peptide" evidence="2">
    <location>
        <begin position="1"/>
        <end position="30"/>
    </location>
</feature>
<protein>
    <recommendedName>
        <fullName evidence="5">Lipoprotein</fullName>
    </recommendedName>
</protein>
<evidence type="ECO:0000256" key="1">
    <source>
        <dbReference type="SAM" id="MobiDB-lite"/>
    </source>
</evidence>
<dbReference type="STRING" id="336566.ABB30_09000"/>
<evidence type="ECO:0008006" key="5">
    <source>
        <dbReference type="Google" id="ProtNLM"/>
    </source>
</evidence>
<keyword evidence="2" id="KW-0732">Signal</keyword>
<dbReference type="AlphaFoldDB" id="A0A0R0DDU1"/>
<proteinExistence type="predicted"/>
<dbReference type="EMBL" id="LDJM01000021">
    <property type="protein sequence ID" value="KRG76834.1"/>
    <property type="molecule type" value="Genomic_DNA"/>
</dbReference>